<reference evidence="2" key="1">
    <citation type="submission" date="2006-06" db="EMBL/GenBank/DDBJ databases">
        <title>Complete sequence of Trichodesmium erythraeum IMS101.</title>
        <authorList>
            <consortium name="US DOE Joint Genome Institute"/>
            <person name="Copeland A."/>
            <person name="Lucas S."/>
            <person name="Lapidus A."/>
            <person name="Barry K."/>
            <person name="Detter J.C."/>
            <person name="Glavina del Rio T."/>
            <person name="Hammon N."/>
            <person name="Israni S."/>
            <person name="Dalin E."/>
            <person name="Tice H."/>
            <person name="Pitluck S."/>
            <person name="Kiss H."/>
            <person name="Munk A.C."/>
            <person name="Brettin T."/>
            <person name="Bruce D."/>
            <person name="Han C."/>
            <person name="Tapia R."/>
            <person name="Gilna P."/>
            <person name="Schmutz J."/>
            <person name="Larimer F."/>
            <person name="Land M."/>
            <person name="Hauser L."/>
            <person name="Kyrpides N."/>
            <person name="Kim E."/>
            <person name="Richardson P."/>
        </authorList>
    </citation>
    <scope>NUCLEOTIDE SEQUENCE [LARGE SCALE GENOMIC DNA]</scope>
    <source>
        <strain evidence="2">IMS101</strain>
    </source>
</reference>
<evidence type="ECO:0000313" key="2">
    <source>
        <dbReference type="EMBL" id="ABG51476.1"/>
    </source>
</evidence>
<dbReference type="EMBL" id="CP000393">
    <property type="protein sequence ID" value="ABG51476.1"/>
    <property type="molecule type" value="Genomic_DNA"/>
</dbReference>
<dbReference type="RefSeq" id="WP_011611844.1">
    <property type="nucleotide sequence ID" value="NC_008312.1"/>
</dbReference>
<gene>
    <name evidence="2" type="ordered locus">Tery_2247</name>
</gene>
<name>Q112U8_TRIEI</name>
<dbReference type="PANTHER" id="PTHR35509">
    <property type="entry name" value="DOMAIN PROTEIN, PUTATIVE (DUF1995)-RELATED"/>
    <property type="match status" value="1"/>
</dbReference>
<feature type="domain" description="DUF1995" evidence="1">
    <location>
        <begin position="5"/>
        <end position="209"/>
    </location>
</feature>
<proteinExistence type="predicted"/>
<dbReference type="Pfam" id="PF09353">
    <property type="entry name" value="DUF1995"/>
    <property type="match status" value="1"/>
</dbReference>
<accession>Q112U8</accession>
<dbReference type="InterPro" id="IPR053021">
    <property type="entry name" value="Chloroplast_ADK"/>
</dbReference>
<dbReference type="STRING" id="203124.Tery_2247"/>
<sequence>MTKLPNDINEAIVQGMEATKAALQDGYTRVQIEIVVPDIELQAQSLAKQFIPALLETSTKLKVFFPDSGAAALARRDWQDATFKIEDLGTSRSPVDKKVEPEDQCFLLIAPSAIEVAQTEKLSNLAGDRPVIMLIPKLEDVSIVGIGYAARQLRERFIKTIESCYYIRSLGGAALYRCYPSPWQVWLEENGQYKLIAEQPEKPVGDEVDMILAKATGTAKTDNSISSSQTMNSSPKKKSLLTEIQKFFRALSN</sequence>
<dbReference type="InterPro" id="IPR018962">
    <property type="entry name" value="DUF1995"/>
</dbReference>
<dbReference type="HOGENOM" id="CLU_098312_0_0_3"/>
<dbReference type="KEGG" id="ter:Tery_2247"/>
<organism evidence="2">
    <name type="scientific">Trichodesmium erythraeum (strain IMS101)</name>
    <dbReference type="NCBI Taxonomy" id="203124"/>
    <lineage>
        <taxon>Bacteria</taxon>
        <taxon>Bacillati</taxon>
        <taxon>Cyanobacteriota</taxon>
        <taxon>Cyanophyceae</taxon>
        <taxon>Oscillatoriophycideae</taxon>
        <taxon>Oscillatoriales</taxon>
        <taxon>Microcoleaceae</taxon>
        <taxon>Trichodesmium</taxon>
    </lineage>
</organism>
<dbReference type="eggNOG" id="ENOG502Z8MN">
    <property type="taxonomic scope" value="Bacteria"/>
</dbReference>
<evidence type="ECO:0000259" key="1">
    <source>
        <dbReference type="Pfam" id="PF09353"/>
    </source>
</evidence>
<dbReference type="AlphaFoldDB" id="Q112U8"/>
<dbReference type="PANTHER" id="PTHR35509:SF1">
    <property type="entry name" value="DOMAIN PROTEIN, PUTATIVE (DUF1995)-RELATED"/>
    <property type="match status" value="1"/>
</dbReference>
<protein>
    <recommendedName>
        <fullName evidence="1">DUF1995 domain-containing protein</fullName>
    </recommendedName>
</protein>
<dbReference type="OrthoDB" id="482920at2"/>